<gene>
    <name evidence="1" type="ORF">ACFQMH_26220</name>
</gene>
<accession>A0ABW2E7B9</accession>
<reference evidence="2" key="1">
    <citation type="journal article" date="2019" name="Int. J. Syst. Evol. Microbiol.">
        <title>The Global Catalogue of Microorganisms (GCM) 10K type strain sequencing project: providing services to taxonomists for standard genome sequencing and annotation.</title>
        <authorList>
            <consortium name="The Broad Institute Genomics Platform"/>
            <consortium name="The Broad Institute Genome Sequencing Center for Infectious Disease"/>
            <person name="Wu L."/>
            <person name="Ma J."/>
        </authorList>
    </citation>
    <scope>NUCLEOTIDE SEQUENCE [LARGE SCALE GENOMIC DNA]</scope>
    <source>
        <strain evidence="2">JCM 4855</strain>
    </source>
</reference>
<dbReference type="Proteomes" id="UP001596409">
    <property type="component" value="Unassembled WGS sequence"/>
</dbReference>
<comment type="caution">
    <text evidence="1">The sequence shown here is derived from an EMBL/GenBank/DDBJ whole genome shotgun (WGS) entry which is preliminary data.</text>
</comment>
<dbReference type="EMBL" id="JBHSYM010000060">
    <property type="protein sequence ID" value="MFC7015139.1"/>
    <property type="molecule type" value="Genomic_DNA"/>
</dbReference>
<evidence type="ECO:0000313" key="1">
    <source>
        <dbReference type="EMBL" id="MFC7015139.1"/>
    </source>
</evidence>
<evidence type="ECO:0000313" key="2">
    <source>
        <dbReference type="Proteomes" id="UP001596409"/>
    </source>
</evidence>
<protein>
    <submittedName>
        <fullName evidence="1">Uncharacterized protein</fullName>
    </submittedName>
</protein>
<name>A0ABW2E7B9_9ACTN</name>
<proteinExistence type="predicted"/>
<keyword evidence="2" id="KW-1185">Reference proteome</keyword>
<sequence>MSDFTDVILLFSYLEDAVLEDIVSLDTFNAGLGSGSLKRVSGDQQLGRWGGSLQGAECHVAAGTFNHLNPEKLRRTLRALPWKCPHAVQLLLHNENDALFGVWMLLDGAWTEVTLPRTVRHEASGHLRRTDCPDDEYE</sequence>
<organism evidence="1 2">
    <name type="scientific">Streptomyces viridiviolaceus</name>
    <dbReference type="NCBI Taxonomy" id="68282"/>
    <lineage>
        <taxon>Bacteria</taxon>
        <taxon>Bacillati</taxon>
        <taxon>Actinomycetota</taxon>
        <taxon>Actinomycetes</taxon>
        <taxon>Kitasatosporales</taxon>
        <taxon>Streptomycetaceae</taxon>
        <taxon>Streptomyces</taxon>
    </lineage>
</organism>
<dbReference type="RefSeq" id="WP_189873699.1">
    <property type="nucleotide sequence ID" value="NZ_BMWA01000013.1"/>
</dbReference>